<dbReference type="AlphaFoldDB" id="D5RRH9"/>
<dbReference type="GO" id="GO:0000271">
    <property type="term" value="P:polysaccharide biosynthetic process"/>
    <property type="evidence" value="ECO:0007669"/>
    <property type="project" value="TreeGrafter"/>
</dbReference>
<dbReference type="SUPFAM" id="SSF53383">
    <property type="entry name" value="PLP-dependent transferases"/>
    <property type="match status" value="1"/>
</dbReference>
<dbReference type="PIRSF" id="PIRSF000390">
    <property type="entry name" value="PLP_StrS"/>
    <property type="match status" value="1"/>
</dbReference>
<keyword evidence="1 4" id="KW-0663">Pyridoxal phosphate</keyword>
<evidence type="ECO:0000256" key="1">
    <source>
        <dbReference type="ARBA" id="ARBA00022898"/>
    </source>
</evidence>
<dbReference type="CDD" id="cd00616">
    <property type="entry name" value="AHBA_syn"/>
    <property type="match status" value="1"/>
</dbReference>
<dbReference type="InterPro" id="IPR015422">
    <property type="entry name" value="PyrdxlP-dep_Trfase_small"/>
</dbReference>
<reference evidence="6 7" key="1">
    <citation type="submission" date="2010-04" db="EMBL/GenBank/DDBJ databases">
        <authorList>
            <person name="Qin X."/>
            <person name="Bachman B."/>
            <person name="Battles P."/>
            <person name="Bell A."/>
            <person name="Bess C."/>
            <person name="Bickham C."/>
            <person name="Chaboub L."/>
            <person name="Chen D."/>
            <person name="Coyle M."/>
            <person name="Deiros D.R."/>
            <person name="Dinh H."/>
            <person name="Forbes L."/>
            <person name="Fowler G."/>
            <person name="Francisco L."/>
            <person name="Fu Q."/>
            <person name="Gubbala S."/>
            <person name="Hale W."/>
            <person name="Han Y."/>
            <person name="Hemphill L."/>
            <person name="Highlander S.K."/>
            <person name="Hirani K."/>
            <person name="Hogues M."/>
            <person name="Jackson L."/>
            <person name="Jakkamsetti A."/>
            <person name="Javaid M."/>
            <person name="Jiang H."/>
            <person name="Korchina V."/>
            <person name="Kovar C."/>
            <person name="Lara F."/>
            <person name="Lee S."/>
            <person name="Mata R."/>
            <person name="Mathew T."/>
            <person name="Moen C."/>
            <person name="Morales K."/>
            <person name="Munidasa M."/>
            <person name="Nazareth L."/>
            <person name="Ngo R."/>
            <person name="Nguyen L."/>
            <person name="Okwuonu G."/>
            <person name="Ongeri F."/>
            <person name="Patil S."/>
            <person name="Petrosino J."/>
            <person name="Pham C."/>
            <person name="Pham P."/>
            <person name="Pu L.-L."/>
            <person name="Puazo M."/>
            <person name="Raj R."/>
            <person name="Reid J."/>
            <person name="Rouhana J."/>
            <person name="Saada N."/>
            <person name="Shang Y."/>
            <person name="Simmons D."/>
            <person name="Thornton R."/>
            <person name="Warren J."/>
            <person name="Weissenberger G."/>
            <person name="Zhang J."/>
            <person name="Zhang L."/>
            <person name="Zhou C."/>
            <person name="Zhu D."/>
            <person name="Muzny D."/>
            <person name="Worley K."/>
            <person name="Gibbs R."/>
        </authorList>
    </citation>
    <scope>NUCLEOTIDE SEQUENCE [LARGE SCALE GENOMIC DNA]</scope>
    <source>
        <strain evidence="6 7">ATCC 49957</strain>
    </source>
</reference>
<dbReference type="EC" id="2.6.1.-" evidence="6"/>
<keyword evidence="7" id="KW-1185">Reference proteome</keyword>
<dbReference type="OrthoDB" id="9768668at2"/>
<organism evidence="6 7">
    <name type="scientific">Pseudoroseomonas cervicalis ATCC 49957</name>
    <dbReference type="NCBI Taxonomy" id="525371"/>
    <lineage>
        <taxon>Bacteria</taxon>
        <taxon>Pseudomonadati</taxon>
        <taxon>Pseudomonadota</taxon>
        <taxon>Alphaproteobacteria</taxon>
        <taxon>Acetobacterales</taxon>
        <taxon>Roseomonadaceae</taxon>
        <taxon>Roseomonas</taxon>
    </lineage>
</organism>
<dbReference type="EMBL" id="ADVL01000703">
    <property type="protein sequence ID" value="EFH10087.1"/>
    <property type="molecule type" value="Genomic_DNA"/>
</dbReference>
<evidence type="ECO:0000313" key="6">
    <source>
        <dbReference type="EMBL" id="EFH10087.1"/>
    </source>
</evidence>
<dbReference type="GO" id="GO:0030170">
    <property type="term" value="F:pyridoxal phosphate binding"/>
    <property type="evidence" value="ECO:0007669"/>
    <property type="project" value="TreeGrafter"/>
</dbReference>
<dbReference type="InterPro" id="IPR015421">
    <property type="entry name" value="PyrdxlP-dep_Trfase_major"/>
</dbReference>
<dbReference type="Gene3D" id="3.40.640.10">
    <property type="entry name" value="Type I PLP-dependent aspartate aminotransferase-like (Major domain)"/>
    <property type="match status" value="1"/>
</dbReference>
<evidence type="ECO:0000313" key="7">
    <source>
        <dbReference type="Proteomes" id="UP000005324"/>
    </source>
</evidence>
<evidence type="ECO:0000256" key="4">
    <source>
        <dbReference type="PIRSR" id="PIRSR000390-2"/>
    </source>
</evidence>
<dbReference type="PANTHER" id="PTHR30244:SF36">
    <property type="entry name" value="3-OXO-GLUCOSE-6-PHOSPHATE:GLUTAMATE AMINOTRANSFERASE"/>
    <property type="match status" value="1"/>
</dbReference>
<comment type="caution">
    <text evidence="6">The sequence shown here is derived from an EMBL/GenBank/DDBJ whole genome shotgun (WGS) entry which is preliminary data.</text>
</comment>
<accession>D5RRH9</accession>
<comment type="similarity">
    <text evidence="2 5">Belongs to the DegT/DnrJ/EryC1 family.</text>
</comment>
<dbReference type="RefSeq" id="WP_007002721.1">
    <property type="nucleotide sequence ID" value="NZ_GG770777.1"/>
</dbReference>
<keyword evidence="6" id="KW-0032">Aminotransferase</keyword>
<dbReference type="InterPro" id="IPR015424">
    <property type="entry name" value="PyrdxlP-dep_Trfase"/>
</dbReference>
<gene>
    <name evidence="6" type="ORF">HMPREF0731_3691</name>
</gene>
<protein>
    <submittedName>
        <fullName evidence="6">DegT/DnrJ/EryC1/StrS aminotransferase family protein</fullName>
        <ecNumber evidence="6">2.6.1.-</ecNumber>
    </submittedName>
</protein>
<dbReference type="PANTHER" id="PTHR30244">
    <property type="entry name" value="TRANSAMINASE"/>
    <property type="match status" value="1"/>
</dbReference>
<dbReference type="Gene3D" id="3.90.1150.10">
    <property type="entry name" value="Aspartate Aminotransferase, domain 1"/>
    <property type="match status" value="1"/>
</dbReference>
<feature type="modified residue" description="N6-(pyridoxal phosphate)lysine" evidence="4">
    <location>
        <position position="197"/>
    </location>
</feature>
<dbReference type="Pfam" id="PF01041">
    <property type="entry name" value="DegT_DnrJ_EryC1"/>
    <property type="match status" value="1"/>
</dbReference>
<dbReference type="Proteomes" id="UP000005324">
    <property type="component" value="Unassembled WGS sequence"/>
</dbReference>
<evidence type="ECO:0000256" key="2">
    <source>
        <dbReference type="ARBA" id="ARBA00037999"/>
    </source>
</evidence>
<dbReference type="GO" id="GO:0008483">
    <property type="term" value="F:transaminase activity"/>
    <property type="evidence" value="ECO:0007669"/>
    <property type="project" value="UniProtKB-KW"/>
</dbReference>
<dbReference type="HOGENOM" id="CLU_033332_6_0_5"/>
<evidence type="ECO:0000256" key="3">
    <source>
        <dbReference type="PIRSR" id="PIRSR000390-1"/>
    </source>
</evidence>
<proteinExistence type="inferred from homology"/>
<evidence type="ECO:0000256" key="5">
    <source>
        <dbReference type="RuleBase" id="RU004508"/>
    </source>
</evidence>
<feature type="active site" description="Proton acceptor" evidence="3">
    <location>
        <position position="197"/>
    </location>
</feature>
<dbReference type="InterPro" id="IPR000653">
    <property type="entry name" value="DegT/StrS_aminotransferase"/>
</dbReference>
<name>D5RRH9_9PROT</name>
<keyword evidence="6" id="KW-0808">Transferase</keyword>
<sequence length="378" mass="39841">MDMPVITVPQADPGAAYRAHQPAIDAALQRALSSGWYILGAEGAAFEREFASWLGLPRAVGCANGTDALMLILRGLGIGPGMTVATVSHTAVATVAAIEMVGATPLLLDIDPDTYTMDADELAAVLEDPPPGLPPIRAVIPVHLYGQGCDMDRILPACRAAGVYVIEDCAQAHGAMLDGRMLGTLGDAAAFSLYPTKNLGALGDAGITATADVELADRMAALRQYGWKHRYLSDSIGVNSRLDEIQAAVLRVRLPLLDAGNARRRAIAQAYDTALTGSAIAPPLRRAGAEHVFHQYVIRSQDRDELAQRLRSLGIGSGVHYPVPVHLQNAYVGRVACGPAGCAETELASREVLSLPIFPELSDAQVEAVCGALRIVAQ</sequence>